<feature type="region of interest" description="Disordered" evidence="1">
    <location>
        <begin position="1"/>
        <end position="24"/>
    </location>
</feature>
<organism evidence="2 3">
    <name type="scientific">Goodea atripinnis</name>
    <dbReference type="NCBI Taxonomy" id="208336"/>
    <lineage>
        <taxon>Eukaryota</taxon>
        <taxon>Metazoa</taxon>
        <taxon>Chordata</taxon>
        <taxon>Craniata</taxon>
        <taxon>Vertebrata</taxon>
        <taxon>Euteleostomi</taxon>
        <taxon>Actinopterygii</taxon>
        <taxon>Neopterygii</taxon>
        <taxon>Teleostei</taxon>
        <taxon>Neoteleostei</taxon>
        <taxon>Acanthomorphata</taxon>
        <taxon>Ovalentaria</taxon>
        <taxon>Atherinomorphae</taxon>
        <taxon>Cyprinodontiformes</taxon>
        <taxon>Goodeidae</taxon>
        <taxon>Goodea</taxon>
    </lineage>
</organism>
<reference evidence="2 3" key="1">
    <citation type="submission" date="2021-06" db="EMBL/GenBank/DDBJ databases">
        <authorList>
            <person name="Palmer J.M."/>
        </authorList>
    </citation>
    <scope>NUCLEOTIDE SEQUENCE [LARGE SCALE GENOMIC DNA]</scope>
    <source>
        <strain evidence="2 3">GA_2019</strain>
        <tissue evidence="2">Muscle</tissue>
    </source>
</reference>
<dbReference type="Proteomes" id="UP001476798">
    <property type="component" value="Unassembled WGS sequence"/>
</dbReference>
<evidence type="ECO:0000313" key="2">
    <source>
        <dbReference type="EMBL" id="MEQ2170909.1"/>
    </source>
</evidence>
<accession>A0ABV0NJ49</accession>
<dbReference type="EMBL" id="JAHRIO010040211">
    <property type="protein sequence ID" value="MEQ2170909.1"/>
    <property type="molecule type" value="Genomic_DNA"/>
</dbReference>
<comment type="caution">
    <text evidence="2">The sequence shown here is derived from an EMBL/GenBank/DDBJ whole genome shotgun (WGS) entry which is preliminary data.</text>
</comment>
<gene>
    <name evidence="2" type="ORF">GOODEAATRI_005173</name>
</gene>
<proteinExistence type="predicted"/>
<keyword evidence="3" id="KW-1185">Reference proteome</keyword>
<name>A0ABV0NJ49_9TELE</name>
<protein>
    <submittedName>
        <fullName evidence="2">Uncharacterized protein</fullName>
    </submittedName>
</protein>
<evidence type="ECO:0000256" key="1">
    <source>
        <dbReference type="SAM" id="MobiDB-lite"/>
    </source>
</evidence>
<sequence length="163" mass="18199">MLRDESCLRMRRDKNSTTRCDGRSPIPLSDPSFSRLSLNATVLFPPIAHPVPLRPLHAVCECRWTGLFRARTYQIHGENSDKKKHGSSWRGDLCGLCCCCRSRPAALRRDKVTCVQEVCTEDRMAERPPLLSASPLKGNCTGYVFAYDVKLKPAFNLGSTEGA</sequence>
<evidence type="ECO:0000313" key="3">
    <source>
        <dbReference type="Proteomes" id="UP001476798"/>
    </source>
</evidence>
<feature type="compositionally biased region" description="Basic and acidic residues" evidence="1">
    <location>
        <begin position="1"/>
        <end position="22"/>
    </location>
</feature>